<evidence type="ECO:0000256" key="3">
    <source>
        <dbReference type="ARBA" id="ARBA00022839"/>
    </source>
</evidence>
<organism evidence="6 7">
    <name type="scientific">Candidatus Blautia gallistercoris</name>
    <dbReference type="NCBI Taxonomy" id="2838490"/>
    <lineage>
        <taxon>Bacteria</taxon>
        <taxon>Bacillati</taxon>
        <taxon>Bacillota</taxon>
        <taxon>Clostridia</taxon>
        <taxon>Lachnospirales</taxon>
        <taxon>Lachnospiraceae</taxon>
        <taxon>Blautia</taxon>
    </lineage>
</organism>
<evidence type="ECO:0000313" key="6">
    <source>
        <dbReference type="EMBL" id="HIX58671.1"/>
    </source>
</evidence>
<protein>
    <submittedName>
        <fullName evidence="6">Exonuclease domain-containing protein</fullName>
    </submittedName>
</protein>
<dbReference type="AlphaFoldDB" id="A0A9D1WG89"/>
<dbReference type="GO" id="GO:0000175">
    <property type="term" value="F:3'-5'-RNA exonuclease activity"/>
    <property type="evidence" value="ECO:0007669"/>
    <property type="project" value="InterPro"/>
</dbReference>
<accession>A0A9D1WG89</accession>
<proteinExistence type="predicted"/>
<sequence>MNFVVFDLEWNQCPDGKEKENPRIPFEIIEIGAVKLNSDREIIDSYQGYIKPQVYRWLHRRTKELLHMEYKDLRNGGRPFKEVLQEFFQWCGSECSFCTWGNQDLIELQRNMKFYGVLHWLPGPVFFYDIQKLFSICMEDGRSRKSLEYAIDFLSLKKDMEFHRALADARYAAEVLQMLEFPVVMEYFSIDTFQNPRSKKEEIHISYSQYEKYVSREFQDKDRMLKDRETSSVRCPKCHKMARKKIRWFAGNSKSYYSLSSCQEHGLLKGKIRVKKTDHDTYYAIKTLQLVDGEEAASVMEKRESLRKKRLTRRQKEKEA</sequence>
<dbReference type="EMBL" id="DXEX01000072">
    <property type="protein sequence ID" value="HIX58671.1"/>
    <property type="molecule type" value="Genomic_DNA"/>
</dbReference>
<dbReference type="InterPro" id="IPR051274">
    <property type="entry name" value="3-5_Exoribonuclease"/>
</dbReference>
<evidence type="ECO:0000256" key="4">
    <source>
        <dbReference type="SAM" id="MobiDB-lite"/>
    </source>
</evidence>
<dbReference type="Pfam" id="PF00929">
    <property type="entry name" value="RNase_T"/>
    <property type="match status" value="1"/>
</dbReference>
<dbReference type="InterPro" id="IPR036397">
    <property type="entry name" value="RNaseH_sf"/>
</dbReference>
<dbReference type="InterPro" id="IPR013520">
    <property type="entry name" value="Ribonucl_H"/>
</dbReference>
<dbReference type="GO" id="GO:0003676">
    <property type="term" value="F:nucleic acid binding"/>
    <property type="evidence" value="ECO:0007669"/>
    <property type="project" value="InterPro"/>
</dbReference>
<dbReference type="InterPro" id="IPR012337">
    <property type="entry name" value="RNaseH-like_sf"/>
</dbReference>
<dbReference type="CDD" id="cd06133">
    <property type="entry name" value="ERI-1_3'hExo_like"/>
    <property type="match status" value="1"/>
</dbReference>
<dbReference type="Proteomes" id="UP000886817">
    <property type="component" value="Unassembled WGS sequence"/>
</dbReference>
<evidence type="ECO:0000313" key="7">
    <source>
        <dbReference type="Proteomes" id="UP000886817"/>
    </source>
</evidence>
<keyword evidence="3 6" id="KW-0269">Exonuclease</keyword>
<gene>
    <name evidence="6" type="ORF">IAA45_03020</name>
</gene>
<evidence type="ECO:0000256" key="1">
    <source>
        <dbReference type="ARBA" id="ARBA00022722"/>
    </source>
</evidence>
<feature type="region of interest" description="Disordered" evidence="4">
    <location>
        <begin position="296"/>
        <end position="320"/>
    </location>
</feature>
<reference evidence="6" key="2">
    <citation type="submission" date="2021-04" db="EMBL/GenBank/DDBJ databases">
        <authorList>
            <person name="Gilroy R."/>
        </authorList>
    </citation>
    <scope>NUCLEOTIDE SEQUENCE</scope>
    <source>
        <strain evidence="6">ChiSjej1B19-8411</strain>
    </source>
</reference>
<dbReference type="Gene3D" id="3.30.420.10">
    <property type="entry name" value="Ribonuclease H-like superfamily/Ribonuclease H"/>
    <property type="match status" value="1"/>
</dbReference>
<dbReference type="SUPFAM" id="SSF53098">
    <property type="entry name" value="Ribonuclease H-like"/>
    <property type="match status" value="1"/>
</dbReference>
<dbReference type="PANTHER" id="PTHR23044:SF61">
    <property type="entry name" value="3'-5' EXORIBONUCLEASE 1-RELATED"/>
    <property type="match status" value="1"/>
</dbReference>
<reference evidence="6" key="1">
    <citation type="journal article" date="2021" name="PeerJ">
        <title>Extensive microbial diversity within the chicken gut microbiome revealed by metagenomics and culture.</title>
        <authorList>
            <person name="Gilroy R."/>
            <person name="Ravi A."/>
            <person name="Getino M."/>
            <person name="Pursley I."/>
            <person name="Horton D.L."/>
            <person name="Alikhan N.F."/>
            <person name="Baker D."/>
            <person name="Gharbi K."/>
            <person name="Hall N."/>
            <person name="Watson M."/>
            <person name="Adriaenssens E.M."/>
            <person name="Foster-Nyarko E."/>
            <person name="Jarju S."/>
            <person name="Secka A."/>
            <person name="Antonio M."/>
            <person name="Oren A."/>
            <person name="Chaudhuri R.R."/>
            <person name="La Ragione R."/>
            <person name="Hildebrand F."/>
            <person name="Pallen M.J."/>
        </authorList>
    </citation>
    <scope>NUCLEOTIDE SEQUENCE</scope>
    <source>
        <strain evidence="6">ChiSjej1B19-8411</strain>
    </source>
</reference>
<evidence type="ECO:0000256" key="2">
    <source>
        <dbReference type="ARBA" id="ARBA00022801"/>
    </source>
</evidence>
<keyword evidence="1" id="KW-0540">Nuclease</keyword>
<dbReference type="InterPro" id="IPR047201">
    <property type="entry name" value="ERI-1_3'hExo-like"/>
</dbReference>
<dbReference type="SMART" id="SM00479">
    <property type="entry name" value="EXOIII"/>
    <property type="match status" value="1"/>
</dbReference>
<keyword evidence="2" id="KW-0378">Hydrolase</keyword>
<name>A0A9D1WG89_9FIRM</name>
<evidence type="ECO:0000259" key="5">
    <source>
        <dbReference type="SMART" id="SM00479"/>
    </source>
</evidence>
<feature type="domain" description="Exonuclease" evidence="5">
    <location>
        <begin position="2"/>
        <end position="185"/>
    </location>
</feature>
<dbReference type="PANTHER" id="PTHR23044">
    <property type="entry name" value="3'-5' EXONUCLEASE ERI1-RELATED"/>
    <property type="match status" value="1"/>
</dbReference>
<comment type="caution">
    <text evidence="6">The sequence shown here is derived from an EMBL/GenBank/DDBJ whole genome shotgun (WGS) entry which is preliminary data.</text>
</comment>